<keyword evidence="10" id="KW-0496">Mitochondrion</keyword>
<dbReference type="AlphaFoldDB" id="A5DUZ3"/>
<evidence type="ECO:0000256" key="8">
    <source>
        <dbReference type="ARBA" id="ARBA00022792"/>
    </source>
</evidence>
<dbReference type="SUPFAM" id="SSF103506">
    <property type="entry name" value="Mitochondrial carrier"/>
    <property type="match status" value="1"/>
</dbReference>
<dbReference type="Gene3D" id="1.50.40.10">
    <property type="entry name" value="Mitochondrial carrier domain"/>
    <property type="match status" value="1"/>
</dbReference>
<evidence type="ECO:0000256" key="3">
    <source>
        <dbReference type="ARBA" id="ARBA00006375"/>
    </source>
</evidence>
<evidence type="ECO:0000256" key="2">
    <source>
        <dbReference type="ARBA" id="ARBA00004448"/>
    </source>
</evidence>
<evidence type="ECO:0000256" key="11">
    <source>
        <dbReference type="ARBA" id="ARBA00023136"/>
    </source>
</evidence>
<evidence type="ECO:0000256" key="4">
    <source>
        <dbReference type="ARBA" id="ARBA00021935"/>
    </source>
</evidence>
<evidence type="ECO:0000256" key="14">
    <source>
        <dbReference type="SAM" id="MobiDB-lite"/>
    </source>
</evidence>
<dbReference type="PROSITE" id="PS50920">
    <property type="entry name" value="SOLCAR"/>
    <property type="match status" value="3"/>
</dbReference>
<gene>
    <name evidence="16" type="ORF">LELG_01179</name>
</gene>
<dbReference type="InParanoid" id="A5DUZ3"/>
<comment type="subcellular location">
    <subcellularLocation>
        <location evidence="2">Mitochondrion inner membrane</location>
        <topology evidence="2">Multi-pass membrane protein</topology>
    </subcellularLocation>
</comment>
<keyword evidence="8" id="KW-0999">Mitochondrion inner membrane</keyword>
<comment type="similarity">
    <text evidence="3 13">Belongs to the mitochondrial carrier (TC 2.A.29) family.</text>
</comment>
<feature type="compositionally biased region" description="Low complexity" evidence="14">
    <location>
        <begin position="73"/>
        <end position="90"/>
    </location>
</feature>
<dbReference type="OMA" id="MLGMWET"/>
<dbReference type="PRINTS" id="PR00926">
    <property type="entry name" value="MITOCARRIER"/>
</dbReference>
<evidence type="ECO:0000256" key="6">
    <source>
        <dbReference type="ARBA" id="ARBA00022692"/>
    </source>
</evidence>
<protein>
    <recommendedName>
        <fullName evidence="4">Mitochondrial thiamine pyrophosphate carrier 1</fullName>
    </recommendedName>
</protein>
<dbReference type="OrthoDB" id="270584at2759"/>
<proteinExistence type="inferred from homology"/>
<dbReference type="GO" id="GO:0015228">
    <property type="term" value="F:coenzyme A transmembrane transporter activity"/>
    <property type="evidence" value="ECO:0007669"/>
    <property type="project" value="EnsemblFungi"/>
</dbReference>
<keyword evidence="6 12" id="KW-0812">Transmembrane</keyword>
<feature type="repeat" description="Solcar" evidence="12">
    <location>
        <begin position="244"/>
        <end position="368"/>
    </location>
</feature>
<dbReference type="KEGG" id="lel:PVL30_001148"/>
<evidence type="ECO:0000256" key="9">
    <source>
        <dbReference type="ARBA" id="ARBA00022989"/>
    </source>
</evidence>
<feature type="compositionally biased region" description="Pro residues" evidence="14">
    <location>
        <begin position="63"/>
        <end position="72"/>
    </location>
</feature>
<keyword evidence="11 12" id="KW-0472">Membrane</keyword>
<dbReference type="FunFam" id="1.50.40.10:FF:000151">
    <property type="entry name" value="LEU5p Mitochondrial carrier protein"/>
    <property type="match status" value="1"/>
</dbReference>
<evidence type="ECO:0000256" key="12">
    <source>
        <dbReference type="PROSITE-ProRule" id="PRU00282"/>
    </source>
</evidence>
<evidence type="ECO:0000313" key="16">
    <source>
        <dbReference type="EMBL" id="EDK43001.1"/>
    </source>
</evidence>
<evidence type="ECO:0000256" key="13">
    <source>
        <dbReference type="RuleBase" id="RU000488"/>
    </source>
</evidence>
<dbReference type="PANTHER" id="PTHR24089">
    <property type="entry name" value="SOLUTE CARRIER FAMILY 25"/>
    <property type="match status" value="1"/>
</dbReference>
<feature type="repeat" description="Solcar" evidence="12">
    <location>
        <begin position="404"/>
        <end position="492"/>
    </location>
</feature>
<dbReference type="GeneID" id="5235441"/>
<feature type="compositionally biased region" description="Low complexity" evidence="14">
    <location>
        <begin position="98"/>
        <end position="107"/>
    </location>
</feature>
<feature type="region of interest" description="Disordered" evidence="14">
    <location>
        <begin position="1"/>
        <end position="107"/>
    </location>
</feature>
<dbReference type="Proteomes" id="UP000001996">
    <property type="component" value="Unassembled WGS sequence"/>
</dbReference>
<reference evidence="16 17" key="1">
    <citation type="journal article" date="2009" name="Nature">
        <title>Evolution of pathogenicity and sexual reproduction in eight Candida genomes.</title>
        <authorList>
            <person name="Butler G."/>
            <person name="Rasmussen M.D."/>
            <person name="Lin M.F."/>
            <person name="Santos M.A."/>
            <person name="Sakthikumar S."/>
            <person name="Munro C.A."/>
            <person name="Rheinbay E."/>
            <person name="Grabherr M."/>
            <person name="Forche A."/>
            <person name="Reedy J.L."/>
            <person name="Agrafioti I."/>
            <person name="Arnaud M.B."/>
            <person name="Bates S."/>
            <person name="Brown A.J."/>
            <person name="Brunke S."/>
            <person name="Costanzo M.C."/>
            <person name="Fitzpatrick D.A."/>
            <person name="de Groot P.W."/>
            <person name="Harris D."/>
            <person name="Hoyer L.L."/>
            <person name="Hube B."/>
            <person name="Klis F.M."/>
            <person name="Kodira C."/>
            <person name="Lennard N."/>
            <person name="Logue M.E."/>
            <person name="Martin R."/>
            <person name="Neiman A.M."/>
            <person name="Nikolaou E."/>
            <person name="Quail M.A."/>
            <person name="Quinn J."/>
            <person name="Santos M.C."/>
            <person name="Schmitzberger F.F."/>
            <person name="Sherlock G."/>
            <person name="Shah P."/>
            <person name="Silverstein K.A."/>
            <person name="Skrzypek M.S."/>
            <person name="Soll D."/>
            <person name="Staggs R."/>
            <person name="Stansfield I."/>
            <person name="Stumpf M.P."/>
            <person name="Sudbery P.E."/>
            <person name="Srikantha T."/>
            <person name="Zeng Q."/>
            <person name="Berman J."/>
            <person name="Berriman M."/>
            <person name="Heitman J."/>
            <person name="Gow N.A."/>
            <person name="Lorenz M.C."/>
            <person name="Birren B.W."/>
            <person name="Kellis M."/>
            <person name="Cuomo C.A."/>
        </authorList>
    </citation>
    <scope>NUCLEOTIDE SEQUENCE [LARGE SCALE GENOMIC DNA]</scope>
    <source>
        <strain evidence="17">ATCC 11503 / BCRC 21390 / CBS 2605 / JCM 1781 / NBRC 1676 / NRRL YB-4239</strain>
    </source>
</reference>
<dbReference type="EMBL" id="CH981524">
    <property type="protein sequence ID" value="EDK43001.1"/>
    <property type="molecule type" value="Genomic_DNA"/>
</dbReference>
<evidence type="ECO:0000256" key="10">
    <source>
        <dbReference type="ARBA" id="ARBA00023128"/>
    </source>
</evidence>
<evidence type="ECO:0000256" key="15">
    <source>
        <dbReference type="SAM" id="Phobius"/>
    </source>
</evidence>
<keyword evidence="7" id="KW-0677">Repeat</keyword>
<dbReference type="InterPro" id="IPR002067">
    <property type="entry name" value="MCP"/>
</dbReference>
<evidence type="ECO:0000313" key="17">
    <source>
        <dbReference type="Proteomes" id="UP000001996"/>
    </source>
</evidence>
<organism evidence="16 17">
    <name type="scientific">Lodderomyces elongisporus (strain ATCC 11503 / CBS 2605 / JCM 1781 / NBRC 1676 / NRRL YB-4239)</name>
    <name type="common">Yeast</name>
    <name type="synonym">Saccharomyces elongisporus</name>
    <dbReference type="NCBI Taxonomy" id="379508"/>
    <lineage>
        <taxon>Eukaryota</taxon>
        <taxon>Fungi</taxon>
        <taxon>Dikarya</taxon>
        <taxon>Ascomycota</taxon>
        <taxon>Saccharomycotina</taxon>
        <taxon>Pichiomycetes</taxon>
        <taxon>Debaryomycetaceae</taxon>
        <taxon>Candida/Lodderomyces clade</taxon>
        <taxon>Lodderomyces</taxon>
    </lineage>
</organism>
<feature type="transmembrane region" description="Helical" evidence="15">
    <location>
        <begin position="464"/>
        <end position="486"/>
    </location>
</feature>
<dbReference type="GO" id="GO:0005743">
    <property type="term" value="C:mitochondrial inner membrane"/>
    <property type="evidence" value="ECO:0007669"/>
    <property type="project" value="UniProtKB-SubCell"/>
</dbReference>
<dbReference type="eggNOG" id="KOG0752">
    <property type="taxonomic scope" value="Eukaryota"/>
</dbReference>
<dbReference type="InterPro" id="IPR023395">
    <property type="entry name" value="MCP_dom_sf"/>
</dbReference>
<feature type="repeat" description="Solcar" evidence="12">
    <location>
        <begin position="145"/>
        <end position="236"/>
    </location>
</feature>
<feature type="compositionally biased region" description="Polar residues" evidence="14">
    <location>
        <begin position="39"/>
        <end position="52"/>
    </location>
</feature>
<evidence type="ECO:0000256" key="7">
    <source>
        <dbReference type="ARBA" id="ARBA00022737"/>
    </source>
</evidence>
<dbReference type="HOGENOM" id="CLU_015166_10_0_1"/>
<comment type="function">
    <text evidence="1">Mitochondrial transporter that mediates uptake of thiamine pyrophosphate (ThPP) into mitochondria.</text>
</comment>
<dbReference type="FunCoup" id="A5DUZ3">
    <property type="interactions" value="213"/>
</dbReference>
<keyword evidence="9 15" id="KW-1133">Transmembrane helix</keyword>
<sequence>MSETALLRNATPVSTPSPSKTTTTTTTTPTTTASILSTENYPSMSTSNTGNVLVSIPTSRMPTPSPPPPPSPSSYSSTTTSSSSSSSSFPLEASHGDNTNTSSTTASTTAEYNISHQTIPHPGYYSNDQSTPIESIKVIDKQSLQYVILLGIAGGVAGSCAKTLVAPLDRIKILFQTSNPEFIKYRGTFRGLIDAGKRIWKSDGVWGLYQGHSITLLRIFPYAAIKFVAYEQIRQILIPNDLYETAGRRFMSGSLSGLASVFLTYPLDLIRVRLAYETRNLLHPRAHLGHSQFSKHHKGRIYDTIKLIFNENPPIRSNDPEWYRVTRHILPRGIQKISNFYRGFAPTIMGMIPYAGVSFYTHDLLHDILRSKWLSKYTVQPKSKKSSEDIYKKTKSTRESRAPLKAYAQLAAGGLAGLCSQTAAYPFEVIRRRMQVGGAVNGGNFLSFRKTALLIYKESGFRGFFVGLSIGYMKVVPMVACSFFVYERMKKFLGI</sequence>
<accession>A5DUZ3</accession>
<name>A5DUZ3_LODEL</name>
<keyword evidence="5 13" id="KW-0813">Transport</keyword>
<feature type="compositionally biased region" description="Low complexity" evidence="14">
    <location>
        <begin position="11"/>
        <end position="38"/>
    </location>
</feature>
<dbReference type="STRING" id="379508.A5DUZ3"/>
<evidence type="ECO:0000256" key="5">
    <source>
        <dbReference type="ARBA" id="ARBA00022448"/>
    </source>
</evidence>
<evidence type="ECO:0000256" key="1">
    <source>
        <dbReference type="ARBA" id="ARBA00002238"/>
    </source>
</evidence>
<dbReference type="InterPro" id="IPR018108">
    <property type="entry name" value="MCP_transmembrane"/>
</dbReference>
<dbReference type="Pfam" id="PF00153">
    <property type="entry name" value="Mito_carr"/>
    <property type="match status" value="3"/>
</dbReference>
<keyword evidence="17" id="KW-1185">Reference proteome</keyword>